<keyword evidence="2 5" id="KW-0812">Transmembrane</keyword>
<gene>
    <name evidence="6" type="ORF">AFUS01_LOCUS30993</name>
</gene>
<dbReference type="GO" id="GO:0016020">
    <property type="term" value="C:membrane"/>
    <property type="evidence" value="ECO:0007669"/>
    <property type="project" value="UniProtKB-SubCell"/>
</dbReference>
<sequence length="100" mass="10832">MGRLLTAYTGFGFGVPTVIVFIVAAILQLVPQMKNVVIPGYNKSCVVSGGKPYLLYVSMINTALYIINLVFAGLTLKSLWAASKMASKLTTSRKESSRNK</sequence>
<dbReference type="EMBL" id="CAJVCH010484472">
    <property type="protein sequence ID" value="CAG7820609.1"/>
    <property type="molecule type" value="Genomic_DNA"/>
</dbReference>
<feature type="transmembrane region" description="Helical" evidence="5">
    <location>
        <begin position="7"/>
        <end position="30"/>
    </location>
</feature>
<feature type="transmembrane region" description="Helical" evidence="5">
    <location>
        <begin position="53"/>
        <end position="76"/>
    </location>
</feature>
<reference evidence="6" key="1">
    <citation type="submission" date="2021-06" db="EMBL/GenBank/DDBJ databases">
        <authorList>
            <person name="Hodson N. C."/>
            <person name="Mongue J. A."/>
            <person name="Jaron S. K."/>
        </authorList>
    </citation>
    <scope>NUCLEOTIDE SEQUENCE</scope>
</reference>
<protein>
    <submittedName>
        <fullName evidence="6">Uncharacterized protein</fullName>
    </submittedName>
</protein>
<comment type="caution">
    <text evidence="6">The sequence shown here is derived from an EMBL/GenBank/DDBJ whole genome shotgun (WGS) entry which is preliminary data.</text>
</comment>
<evidence type="ECO:0000256" key="2">
    <source>
        <dbReference type="ARBA" id="ARBA00022692"/>
    </source>
</evidence>
<keyword evidence="7" id="KW-1185">Reference proteome</keyword>
<dbReference type="Pfam" id="PF00002">
    <property type="entry name" value="7tm_2"/>
    <property type="match status" value="1"/>
</dbReference>
<dbReference type="Proteomes" id="UP000708208">
    <property type="component" value="Unassembled WGS sequence"/>
</dbReference>
<evidence type="ECO:0000256" key="4">
    <source>
        <dbReference type="ARBA" id="ARBA00023136"/>
    </source>
</evidence>
<organism evidence="6 7">
    <name type="scientific">Allacma fusca</name>
    <dbReference type="NCBI Taxonomy" id="39272"/>
    <lineage>
        <taxon>Eukaryota</taxon>
        <taxon>Metazoa</taxon>
        <taxon>Ecdysozoa</taxon>
        <taxon>Arthropoda</taxon>
        <taxon>Hexapoda</taxon>
        <taxon>Collembola</taxon>
        <taxon>Symphypleona</taxon>
        <taxon>Sminthuridae</taxon>
        <taxon>Allacma</taxon>
    </lineage>
</organism>
<keyword evidence="4 5" id="KW-0472">Membrane</keyword>
<evidence type="ECO:0000256" key="3">
    <source>
        <dbReference type="ARBA" id="ARBA00022989"/>
    </source>
</evidence>
<proteinExistence type="predicted"/>
<dbReference type="AlphaFoldDB" id="A0A8J2LD43"/>
<comment type="subcellular location">
    <subcellularLocation>
        <location evidence="1">Membrane</location>
        <topology evidence="1">Multi-pass membrane protein</topology>
    </subcellularLocation>
</comment>
<dbReference type="InterPro" id="IPR000832">
    <property type="entry name" value="GPCR_2_secretin-like"/>
</dbReference>
<evidence type="ECO:0000256" key="5">
    <source>
        <dbReference type="SAM" id="Phobius"/>
    </source>
</evidence>
<evidence type="ECO:0000256" key="1">
    <source>
        <dbReference type="ARBA" id="ARBA00004141"/>
    </source>
</evidence>
<accession>A0A8J2LD43</accession>
<evidence type="ECO:0000313" key="7">
    <source>
        <dbReference type="Proteomes" id="UP000708208"/>
    </source>
</evidence>
<dbReference type="GO" id="GO:0004930">
    <property type="term" value="F:G protein-coupled receptor activity"/>
    <property type="evidence" value="ECO:0007669"/>
    <property type="project" value="InterPro"/>
</dbReference>
<evidence type="ECO:0000313" key="6">
    <source>
        <dbReference type="EMBL" id="CAG7820609.1"/>
    </source>
</evidence>
<name>A0A8J2LD43_9HEXA</name>
<keyword evidence="3 5" id="KW-1133">Transmembrane helix</keyword>